<feature type="domain" description="Methyltransferase FkbM" evidence="4">
    <location>
        <begin position="596"/>
        <end position="676"/>
    </location>
</feature>
<dbReference type="PANTHER" id="PTHR31121:SF6">
    <property type="entry name" value="ALPHA-1,2 MANNOSYLTRANSFERASE KTR1"/>
    <property type="match status" value="1"/>
</dbReference>
<dbReference type="EMBL" id="CAICTM010000953">
    <property type="protein sequence ID" value="CAB9518697.1"/>
    <property type="molecule type" value="Genomic_DNA"/>
</dbReference>
<dbReference type="OrthoDB" id="439943at2759"/>
<dbReference type="GO" id="GO:0016020">
    <property type="term" value="C:membrane"/>
    <property type="evidence" value="ECO:0007669"/>
    <property type="project" value="InterPro"/>
</dbReference>
<feature type="compositionally biased region" description="Basic residues" evidence="3">
    <location>
        <begin position="1"/>
        <end position="17"/>
    </location>
</feature>
<keyword evidence="2" id="KW-0808">Transferase</keyword>
<dbReference type="AlphaFoldDB" id="A0A9N8HN36"/>
<dbReference type="SUPFAM" id="SSF53335">
    <property type="entry name" value="S-adenosyl-L-methionine-dependent methyltransferases"/>
    <property type="match status" value="1"/>
</dbReference>
<dbReference type="GO" id="GO:0000032">
    <property type="term" value="P:cell wall mannoprotein biosynthetic process"/>
    <property type="evidence" value="ECO:0007669"/>
    <property type="project" value="TreeGrafter"/>
</dbReference>
<dbReference type="GO" id="GO:0000026">
    <property type="term" value="F:alpha-1,2-mannosyltransferase activity"/>
    <property type="evidence" value="ECO:0007669"/>
    <property type="project" value="TreeGrafter"/>
</dbReference>
<proteinExistence type="inferred from homology"/>
<comment type="caution">
    <text evidence="5">The sequence shown here is derived from an EMBL/GenBank/DDBJ whole genome shotgun (WGS) entry which is preliminary data.</text>
</comment>
<dbReference type="GO" id="GO:0005794">
    <property type="term" value="C:Golgi apparatus"/>
    <property type="evidence" value="ECO:0007669"/>
    <property type="project" value="TreeGrafter"/>
</dbReference>
<sequence>MSRTKPHRGVASKRPHRTPAAQTQCIGGGGLFSKKLSWMALGVSVIVLLDVGVQLYGSQRQLSHMASQTDFSVYLPSTANFTSYLPSTKDLFGLIEDIDFTHPITVLSDTKEKERGPAIAVLLPNHEEDFMKFQSAILTLDENLADNQETPLLLFQEGNISPETQSWIQNMTRRPVHFPFIDFQEFPKNFNSKKRGGLNMKGRPNRWGYWQMCRFWITRIWEHPVLDDYSTIMRIDTDSCFLNSTEGTPLPRLPSGEDKVYAAHTSNHPAFSTKGLYETTLEYINATNHTPVNMDMWNSIPHFRRRRRALPCFYNNFEVTSVDFFRRPDVMAFQRRITEEPPFGVFYSQWGDASVRFLTVALFARPDQIAWGLNKQYGHAGECKHLWGRGSLAGQQEPRQATKEVIQWLEKHSVSQTTHCPEGTSIVDVTKVLSAPRDNRFNCDFGRTLPPINYCGNILRPSHHPYRWECRLKKRLFERIDQFALRQAPFLMLDLGSAYADWVLATGMYAPRSRLVPIEANAAPFRNMYKHLMVNPGLVDRVHGLNAAVMSNDRFPNEAKSPPLVSDNAWKGPVLCDDGTDKAGVMDTVTTKADSCTTAELRVPIVTIDMVVSAHTRGTLFFMKIDLEGAEYESLRGGNATFSDPDSRPCIVIIELKVNVDKPYKEAFDFMVAMGYTDYEDLDSGITGADSWPPRGLLFGNEGNYEFRLPKAELDFCTMRVLRESQQMMD</sequence>
<dbReference type="Gene3D" id="3.40.50.150">
    <property type="entry name" value="Vaccinia Virus protein VP39"/>
    <property type="match status" value="1"/>
</dbReference>
<evidence type="ECO:0000256" key="3">
    <source>
        <dbReference type="SAM" id="MobiDB-lite"/>
    </source>
</evidence>
<dbReference type="PANTHER" id="PTHR31121">
    <property type="entry name" value="ALPHA-1,2 MANNOSYLTRANSFERASE KTR1"/>
    <property type="match status" value="1"/>
</dbReference>
<evidence type="ECO:0000256" key="2">
    <source>
        <dbReference type="ARBA" id="ARBA00022679"/>
    </source>
</evidence>
<dbReference type="NCBIfam" id="TIGR01444">
    <property type="entry name" value="fkbM_fam"/>
    <property type="match status" value="1"/>
</dbReference>
<dbReference type="InterPro" id="IPR006342">
    <property type="entry name" value="FkbM_mtfrase"/>
</dbReference>
<dbReference type="Pfam" id="PF01793">
    <property type="entry name" value="Glyco_transf_15"/>
    <property type="match status" value="1"/>
</dbReference>
<accession>A0A9N8HN36</accession>
<keyword evidence="6" id="KW-1185">Reference proteome</keyword>
<dbReference type="Pfam" id="PF05050">
    <property type="entry name" value="Methyltransf_21"/>
    <property type="match status" value="1"/>
</dbReference>
<organism evidence="5 6">
    <name type="scientific">Seminavis robusta</name>
    <dbReference type="NCBI Taxonomy" id="568900"/>
    <lineage>
        <taxon>Eukaryota</taxon>
        <taxon>Sar</taxon>
        <taxon>Stramenopiles</taxon>
        <taxon>Ochrophyta</taxon>
        <taxon>Bacillariophyta</taxon>
        <taxon>Bacillariophyceae</taxon>
        <taxon>Bacillariophycidae</taxon>
        <taxon>Naviculales</taxon>
        <taxon>Naviculaceae</taxon>
        <taxon>Seminavis</taxon>
    </lineage>
</organism>
<feature type="region of interest" description="Disordered" evidence="3">
    <location>
        <begin position="1"/>
        <end position="22"/>
    </location>
</feature>
<protein>
    <submittedName>
        <fullName evidence="5">Glycosyltransferase family 15 protein</fullName>
    </submittedName>
</protein>
<evidence type="ECO:0000256" key="1">
    <source>
        <dbReference type="ARBA" id="ARBA00007677"/>
    </source>
</evidence>
<gene>
    <name evidence="5" type="ORF">SEMRO_955_G224420.1</name>
</gene>
<comment type="similarity">
    <text evidence="1">Belongs to the glycosyltransferase 15 family.</text>
</comment>
<dbReference type="InterPro" id="IPR029044">
    <property type="entry name" value="Nucleotide-diphossugar_trans"/>
</dbReference>
<evidence type="ECO:0000259" key="4">
    <source>
        <dbReference type="Pfam" id="PF05050"/>
    </source>
</evidence>
<dbReference type="InterPro" id="IPR029063">
    <property type="entry name" value="SAM-dependent_MTases_sf"/>
</dbReference>
<dbReference type="GO" id="GO:0006487">
    <property type="term" value="P:protein N-linked glycosylation"/>
    <property type="evidence" value="ECO:0007669"/>
    <property type="project" value="TreeGrafter"/>
</dbReference>
<dbReference type="InterPro" id="IPR002685">
    <property type="entry name" value="Glyco_trans_15"/>
</dbReference>
<dbReference type="SUPFAM" id="SSF53448">
    <property type="entry name" value="Nucleotide-diphospho-sugar transferases"/>
    <property type="match status" value="1"/>
</dbReference>
<evidence type="ECO:0000313" key="6">
    <source>
        <dbReference type="Proteomes" id="UP001153069"/>
    </source>
</evidence>
<evidence type="ECO:0000313" key="5">
    <source>
        <dbReference type="EMBL" id="CAB9518697.1"/>
    </source>
</evidence>
<dbReference type="Gene3D" id="3.90.550.10">
    <property type="entry name" value="Spore Coat Polysaccharide Biosynthesis Protein SpsA, Chain A"/>
    <property type="match status" value="1"/>
</dbReference>
<dbReference type="Proteomes" id="UP001153069">
    <property type="component" value="Unassembled WGS sequence"/>
</dbReference>
<name>A0A9N8HN36_9STRA</name>
<reference evidence="5" key="1">
    <citation type="submission" date="2020-06" db="EMBL/GenBank/DDBJ databases">
        <authorList>
            <consortium name="Plant Systems Biology data submission"/>
        </authorList>
    </citation>
    <scope>NUCLEOTIDE SEQUENCE</scope>
    <source>
        <strain evidence="5">D6</strain>
    </source>
</reference>